<sequence length="319" mass="35421">MGEGDVDASLLWDWFNKAKQFFRHKSIETSARVEAIAWGMTGVHAVRWLSANSPLLPSMSWDDYKIHMRSLFLPTDWKHSTRMDILRVQQYSKSFLDFSLELMAKNNLLAGTDSFLNDDFLRNTLEANMDRELARELNRENTNSIVLFRDWLDEVKRINERRRLRLKEIEDTLARISLRNNSRPASTTGRPPVARATSASTMTASTASTFVSIPKLLPNEHALLTANGGCYKCRKFWAGHTSARCPGPPIDAATYKTLTAGSVPPRPTGYVSRFPSTPGAAVAAVISEVPADIPSANLIDITEEPCVPTVAAVLPNASS</sequence>
<proteinExistence type="predicted"/>
<evidence type="ECO:0000313" key="2">
    <source>
        <dbReference type="EMBL" id="KAF9490350.1"/>
    </source>
</evidence>
<dbReference type="Proteomes" id="UP000807025">
    <property type="component" value="Unassembled WGS sequence"/>
</dbReference>
<evidence type="ECO:0000256" key="1">
    <source>
        <dbReference type="SAM" id="MobiDB-lite"/>
    </source>
</evidence>
<comment type="caution">
    <text evidence="2">The sequence shown here is derived from an EMBL/GenBank/DDBJ whole genome shotgun (WGS) entry which is preliminary data.</text>
</comment>
<keyword evidence="3" id="KW-1185">Reference proteome</keyword>
<evidence type="ECO:0000313" key="3">
    <source>
        <dbReference type="Proteomes" id="UP000807025"/>
    </source>
</evidence>
<dbReference type="OrthoDB" id="2801433at2759"/>
<gene>
    <name evidence="2" type="ORF">BDN71DRAFT_1511325</name>
</gene>
<dbReference type="EMBL" id="MU154643">
    <property type="protein sequence ID" value="KAF9490350.1"/>
    <property type="molecule type" value="Genomic_DNA"/>
</dbReference>
<reference evidence="2" key="1">
    <citation type="submission" date="2020-11" db="EMBL/GenBank/DDBJ databases">
        <authorList>
            <consortium name="DOE Joint Genome Institute"/>
            <person name="Ahrendt S."/>
            <person name="Riley R."/>
            <person name="Andreopoulos W."/>
            <person name="Labutti K."/>
            <person name="Pangilinan J."/>
            <person name="Ruiz-Duenas F.J."/>
            <person name="Barrasa J.M."/>
            <person name="Sanchez-Garcia M."/>
            <person name="Camarero S."/>
            <person name="Miyauchi S."/>
            <person name="Serrano A."/>
            <person name="Linde D."/>
            <person name="Babiker R."/>
            <person name="Drula E."/>
            <person name="Ayuso-Fernandez I."/>
            <person name="Pacheco R."/>
            <person name="Padilla G."/>
            <person name="Ferreira P."/>
            <person name="Barriuso J."/>
            <person name="Kellner H."/>
            <person name="Castanera R."/>
            <person name="Alfaro M."/>
            <person name="Ramirez L."/>
            <person name="Pisabarro A.G."/>
            <person name="Kuo A."/>
            <person name="Tritt A."/>
            <person name="Lipzen A."/>
            <person name="He G."/>
            <person name="Yan M."/>
            <person name="Ng V."/>
            <person name="Cullen D."/>
            <person name="Martin F."/>
            <person name="Rosso M.-N."/>
            <person name="Henrissat B."/>
            <person name="Hibbett D."/>
            <person name="Martinez A.T."/>
            <person name="Grigoriev I.V."/>
        </authorList>
    </citation>
    <scope>NUCLEOTIDE SEQUENCE</scope>
    <source>
        <strain evidence="2">ATCC 90797</strain>
    </source>
</reference>
<name>A0A9P5ZPI2_PLEER</name>
<accession>A0A9P5ZPI2</accession>
<protein>
    <submittedName>
        <fullName evidence="2">Uncharacterized protein</fullName>
    </submittedName>
</protein>
<dbReference type="AlphaFoldDB" id="A0A9P5ZPI2"/>
<feature type="region of interest" description="Disordered" evidence="1">
    <location>
        <begin position="181"/>
        <end position="200"/>
    </location>
</feature>
<organism evidence="2 3">
    <name type="scientific">Pleurotus eryngii</name>
    <name type="common">Boletus of the steppes</name>
    <dbReference type="NCBI Taxonomy" id="5323"/>
    <lineage>
        <taxon>Eukaryota</taxon>
        <taxon>Fungi</taxon>
        <taxon>Dikarya</taxon>
        <taxon>Basidiomycota</taxon>
        <taxon>Agaricomycotina</taxon>
        <taxon>Agaricomycetes</taxon>
        <taxon>Agaricomycetidae</taxon>
        <taxon>Agaricales</taxon>
        <taxon>Pleurotineae</taxon>
        <taxon>Pleurotaceae</taxon>
        <taxon>Pleurotus</taxon>
    </lineage>
</organism>